<keyword evidence="5" id="KW-1161">Viral attachment to host cell</keyword>
<gene>
    <name evidence="12" type="primary">env</name>
</gene>
<feature type="domain" description="Human immunodeficiency virus 1 envelope glycoprotein Gp120" evidence="11">
    <location>
        <begin position="1"/>
        <end position="141"/>
    </location>
</feature>
<keyword evidence="2" id="KW-1168">Fusion of virus membrane with host membrane</keyword>
<keyword evidence="9" id="KW-0325">Glycoprotein</keyword>
<evidence type="ECO:0000256" key="9">
    <source>
        <dbReference type="ARBA" id="ARBA00023180"/>
    </source>
</evidence>
<evidence type="ECO:0000256" key="7">
    <source>
        <dbReference type="ARBA" id="ARBA00023136"/>
    </source>
</evidence>
<dbReference type="Pfam" id="PF00516">
    <property type="entry name" value="GP120"/>
    <property type="match status" value="1"/>
</dbReference>
<accession>A7LKU1</accession>
<evidence type="ECO:0000256" key="5">
    <source>
        <dbReference type="ARBA" id="ARBA00022804"/>
    </source>
</evidence>
<keyword evidence="10" id="KW-1160">Virus entry into host cell</keyword>
<keyword evidence="6" id="KW-0946">Virion</keyword>
<evidence type="ECO:0000256" key="8">
    <source>
        <dbReference type="ARBA" id="ARBA00023157"/>
    </source>
</evidence>
<dbReference type="EMBL" id="EU031883">
    <property type="protein sequence ID" value="ABS84811.1"/>
    <property type="molecule type" value="Genomic_RNA"/>
</dbReference>
<dbReference type="InterPro" id="IPR000777">
    <property type="entry name" value="HIV1_Gp120"/>
</dbReference>
<proteinExistence type="predicted"/>
<dbReference type="Gene3D" id="2.170.40.20">
    <property type="entry name" value="Human immunodeficiency virus 1, Gp160, envelope glycoprotein"/>
    <property type="match status" value="1"/>
</dbReference>
<reference evidence="12" key="1">
    <citation type="journal article" date="2009" name="Infect. Genet. Evol.">
        <title>Highly divergent subtypes and new recombinant forms prevail in the HIV/AIDS epidemic in Angola: new insights into the origins of the AIDS pandemic.</title>
        <authorList>
            <person name="Bartolo I."/>
            <person name="Rocha C."/>
            <person name="Bartolomeu J."/>
            <person name="Gama A."/>
            <person name="Marcelino R."/>
            <person name="Fonseca M."/>
            <person name="Mendes A."/>
            <person name="Epalanga M."/>
            <person name="Silva P.C."/>
            <person name="Taveira N."/>
        </authorList>
    </citation>
    <scope>NUCLEOTIDE SEQUENCE</scope>
    <source>
        <strain evidence="12">01AOSNS47</strain>
    </source>
</reference>
<sequence length="141" mass="15572">QCTHGIKPQVSSPLVLNGSLAEGNIIERFVNISYDTKIKKTQIKKIITIECTSTNSNTRKSIGSGTIQAFYAPGDIVGDIRQAHSNLSRKPWHEKKQKVTKKLKKSFESKNKTFHTISFASSEGGDLTFTSNGFNCGGEFF</sequence>
<organism evidence="12">
    <name type="scientific">Human immunodeficiency virus type 1</name>
    <name type="common">HIV-1</name>
    <dbReference type="NCBI Taxonomy" id="11676"/>
    <lineage>
        <taxon>Viruses</taxon>
        <taxon>Riboviria</taxon>
        <taxon>Pararnavirae</taxon>
        <taxon>Artverviricota</taxon>
        <taxon>Revtraviricetes</taxon>
        <taxon>Ortervirales</taxon>
        <taxon>Retroviridae</taxon>
        <taxon>Orthoretrovirinae</taxon>
        <taxon>Lentivirus</taxon>
        <taxon>Lentivirus humimdef1</taxon>
    </lineage>
</organism>
<keyword evidence="4" id="KW-1162">Viral penetration into host cytoplasm</keyword>
<evidence type="ECO:0000256" key="2">
    <source>
        <dbReference type="ARBA" id="ARBA00022506"/>
    </source>
</evidence>
<evidence type="ECO:0000256" key="6">
    <source>
        <dbReference type="ARBA" id="ARBA00022844"/>
    </source>
</evidence>
<keyword evidence="7" id="KW-0472">Membrane</keyword>
<dbReference type="GO" id="GO:0055036">
    <property type="term" value="C:virion membrane"/>
    <property type="evidence" value="ECO:0007669"/>
    <property type="project" value="UniProtKB-SubCell"/>
</dbReference>
<evidence type="ECO:0000313" key="12">
    <source>
        <dbReference type="EMBL" id="ABS84811.1"/>
    </source>
</evidence>
<evidence type="ECO:0000259" key="11">
    <source>
        <dbReference type="Pfam" id="PF00516"/>
    </source>
</evidence>
<feature type="non-terminal residue" evidence="12">
    <location>
        <position position="1"/>
    </location>
</feature>
<keyword evidence="12" id="KW-0261">Viral envelope protein</keyword>
<dbReference type="GO" id="GO:0039663">
    <property type="term" value="P:membrane fusion involved in viral entry into host cell"/>
    <property type="evidence" value="ECO:0007669"/>
    <property type="project" value="UniProtKB-KW"/>
</dbReference>
<evidence type="ECO:0000256" key="1">
    <source>
        <dbReference type="ARBA" id="ARBA00004182"/>
    </source>
</evidence>
<evidence type="ECO:0000256" key="10">
    <source>
        <dbReference type="ARBA" id="ARBA00023296"/>
    </source>
</evidence>
<comment type="subcellular location">
    <subcellularLocation>
        <location evidence="1">Virion membrane</location>
    </subcellularLocation>
</comment>
<name>A7LKU1_HV1</name>
<dbReference type="InterPro" id="IPR036377">
    <property type="entry name" value="Gp120_core_sf"/>
</dbReference>
<dbReference type="SUPFAM" id="SSF56502">
    <property type="entry name" value="gp120 core"/>
    <property type="match status" value="1"/>
</dbReference>
<dbReference type="GO" id="GO:0019062">
    <property type="term" value="P:virion attachment to host cell"/>
    <property type="evidence" value="ECO:0007669"/>
    <property type="project" value="UniProtKB-KW"/>
</dbReference>
<evidence type="ECO:0000256" key="4">
    <source>
        <dbReference type="ARBA" id="ARBA00022595"/>
    </source>
</evidence>
<organismHost>
    <name type="scientific">Homo sapiens</name>
    <name type="common">Human</name>
    <dbReference type="NCBI Taxonomy" id="9606"/>
</organismHost>
<keyword evidence="3" id="KW-0945">Host-virus interaction</keyword>
<keyword evidence="8" id="KW-1015">Disulfide bond</keyword>
<evidence type="ECO:0000256" key="3">
    <source>
        <dbReference type="ARBA" id="ARBA00022581"/>
    </source>
</evidence>
<dbReference type="GO" id="GO:0019031">
    <property type="term" value="C:viral envelope"/>
    <property type="evidence" value="ECO:0007669"/>
    <property type="project" value="UniProtKB-KW"/>
</dbReference>
<dbReference type="GO" id="GO:0046718">
    <property type="term" value="P:symbiont entry into host cell"/>
    <property type="evidence" value="ECO:0007669"/>
    <property type="project" value="UniProtKB-KW"/>
</dbReference>
<protein>
    <submittedName>
        <fullName evidence="12">Envelope glycoprotein</fullName>
    </submittedName>
</protein>
<feature type="non-terminal residue" evidence="12">
    <location>
        <position position="141"/>
    </location>
</feature>